<gene>
    <name evidence="11" type="ORF">BJ972_001624</name>
    <name evidence="12" type="ORF">ESP50_08330</name>
</gene>
<evidence type="ECO:0000256" key="3">
    <source>
        <dbReference type="ARBA" id="ARBA00012756"/>
    </source>
</evidence>
<dbReference type="AlphaFoldDB" id="A0A4Q2M591"/>
<dbReference type="RefSeq" id="WP_129173981.1">
    <property type="nucleotide sequence ID" value="NZ_JACCBI010000001.1"/>
</dbReference>
<evidence type="ECO:0000256" key="4">
    <source>
        <dbReference type="ARBA" id="ARBA00022801"/>
    </source>
</evidence>
<dbReference type="Proteomes" id="UP000581087">
    <property type="component" value="Unassembled WGS sequence"/>
</dbReference>
<dbReference type="SUPFAM" id="SSF52317">
    <property type="entry name" value="Class I glutamine amidotransferase-like"/>
    <property type="match status" value="1"/>
</dbReference>
<evidence type="ECO:0000313" key="14">
    <source>
        <dbReference type="Proteomes" id="UP000581087"/>
    </source>
</evidence>
<dbReference type="CDD" id="cd03143">
    <property type="entry name" value="A4_beta-galactosidase_middle_domain"/>
    <property type="match status" value="1"/>
</dbReference>
<organism evidence="12 13">
    <name type="scientific">Agromyces atrinae</name>
    <dbReference type="NCBI Taxonomy" id="592376"/>
    <lineage>
        <taxon>Bacteria</taxon>
        <taxon>Bacillati</taxon>
        <taxon>Actinomycetota</taxon>
        <taxon>Actinomycetes</taxon>
        <taxon>Micrococcales</taxon>
        <taxon>Microbacteriaceae</taxon>
        <taxon>Agromyces</taxon>
    </lineage>
</organism>
<feature type="active site" description="Proton donor" evidence="7">
    <location>
        <position position="149"/>
    </location>
</feature>
<keyword evidence="5 6" id="KW-0326">Glycosidase</keyword>
<feature type="domain" description="Beta-galactosidase trimerisation" evidence="10">
    <location>
        <begin position="393"/>
        <end position="598"/>
    </location>
</feature>
<dbReference type="InterPro" id="IPR017853">
    <property type="entry name" value="GH"/>
</dbReference>
<protein>
    <recommendedName>
        <fullName evidence="3 6">Beta-galactosidase</fullName>
        <shortName evidence="6">Beta-gal</shortName>
        <ecNumber evidence="3 6">3.2.1.23</ecNumber>
    </recommendedName>
</protein>
<comment type="caution">
    <text evidence="12">The sequence shown here is derived from an EMBL/GenBank/DDBJ whole genome shotgun (WGS) entry which is preliminary data.</text>
</comment>
<evidence type="ECO:0000259" key="10">
    <source>
        <dbReference type="Pfam" id="PF08532"/>
    </source>
</evidence>
<sequence length="651" mass="71307">MTSLFPSIRFGGDYNPDQWPLDVQIDDVRLMQGAGVTTATVAVFAWAKLEPRPGEYDFAWLDEVLDRLHAGGIRVFLATATASPPAWLARLHPESLPVTEDGVRFGFGSRQQYSPSSPVYREHAMKLVRAMAERYGSHPALEAWHTNNEYGCHIARSYDDASVEAFRVWLEARYGTIEELNRVWGTAFWSQAYGSFDEIDAPRTAPSFRNPTQLLDFDRFSSNALLSLHRAEVEILREITPDVPITTNFMGFFRDVDYWAWAEHVDFVTDDAYPDPADPKAYIRLGASRDLMRSLGGGQPWLLMEQSTSAVNWRERNAPKPAGMNRLHSLQAVGRGSDGVLYFQWRQSKAGAEKFHAALVPHAGEHSRVHREVQALGAELAGLGDVLGTGVDARVGIVFDWASWWAVEQPATPGRIDYVETVLSWYAAFQRRGVTIDFVREGADLSAYSVVVAPAFHAASTAAADELARFADAGGHLVIGHQSIVLDENLHVHLGGYLGGEGSALQATLGARVEEFAPGQEGSTFALAGELAGRALDWQEFVVVDDAEVLARFDDGITAGEAAITRRATTGGGAAWYVATQPDDALADAIIARVLAESGTDADFDEPRFGLETVVRGGRRFVFNHTSETVTVTVGGRDVTLGAYGAESWRD</sequence>
<feature type="active site" description="Nucleophile" evidence="7">
    <location>
        <position position="305"/>
    </location>
</feature>
<feature type="binding site" evidence="8">
    <location>
        <position position="110"/>
    </location>
    <ligand>
        <name>substrate</name>
    </ligand>
</feature>
<dbReference type="GO" id="GO:0004565">
    <property type="term" value="F:beta-galactosidase activity"/>
    <property type="evidence" value="ECO:0007669"/>
    <property type="project" value="UniProtKB-EC"/>
</dbReference>
<evidence type="ECO:0000256" key="6">
    <source>
        <dbReference type="PIRNR" id="PIRNR001084"/>
    </source>
</evidence>
<dbReference type="OrthoDB" id="9800974at2"/>
<accession>A0A4Q2M591</accession>
<feature type="domain" description="Glycoside hydrolase family 42 N-terminal" evidence="9">
    <location>
        <begin position="13"/>
        <end position="381"/>
    </location>
</feature>
<dbReference type="PIRSF" id="PIRSF001084">
    <property type="entry name" value="B-galactosidase"/>
    <property type="match status" value="1"/>
</dbReference>
<feature type="binding site" evidence="8">
    <location>
        <position position="313"/>
    </location>
    <ligand>
        <name>substrate</name>
    </ligand>
</feature>
<name>A0A4Q2M591_9MICO</name>
<evidence type="ECO:0000256" key="2">
    <source>
        <dbReference type="ARBA" id="ARBA00005940"/>
    </source>
</evidence>
<dbReference type="GO" id="GO:0009341">
    <property type="term" value="C:beta-galactosidase complex"/>
    <property type="evidence" value="ECO:0007669"/>
    <property type="project" value="InterPro"/>
</dbReference>
<dbReference type="GO" id="GO:0005975">
    <property type="term" value="P:carbohydrate metabolic process"/>
    <property type="evidence" value="ECO:0007669"/>
    <property type="project" value="InterPro"/>
</dbReference>
<dbReference type="Gene3D" id="3.40.50.880">
    <property type="match status" value="1"/>
</dbReference>
<evidence type="ECO:0000256" key="5">
    <source>
        <dbReference type="ARBA" id="ARBA00023295"/>
    </source>
</evidence>
<dbReference type="InterPro" id="IPR013738">
    <property type="entry name" value="Beta_galactosidase_Trimer"/>
</dbReference>
<evidence type="ECO:0000256" key="7">
    <source>
        <dbReference type="PIRSR" id="PIRSR001084-1"/>
    </source>
</evidence>
<dbReference type="EMBL" id="SDPM01000003">
    <property type="protein sequence ID" value="RXZ87048.1"/>
    <property type="molecule type" value="Genomic_DNA"/>
</dbReference>
<dbReference type="EMBL" id="JACCBI010000001">
    <property type="protein sequence ID" value="NYD67105.1"/>
    <property type="molecule type" value="Genomic_DNA"/>
</dbReference>
<dbReference type="EC" id="3.2.1.23" evidence="3 6"/>
<dbReference type="Pfam" id="PF08532">
    <property type="entry name" value="Glyco_hydro_42M"/>
    <property type="match status" value="1"/>
</dbReference>
<keyword evidence="13" id="KW-1185">Reference proteome</keyword>
<dbReference type="InterPro" id="IPR029062">
    <property type="entry name" value="Class_I_gatase-like"/>
</dbReference>
<evidence type="ECO:0000256" key="8">
    <source>
        <dbReference type="PIRSR" id="PIRSR001084-2"/>
    </source>
</evidence>
<evidence type="ECO:0000313" key="12">
    <source>
        <dbReference type="EMBL" id="RXZ87048.1"/>
    </source>
</evidence>
<evidence type="ECO:0000256" key="1">
    <source>
        <dbReference type="ARBA" id="ARBA00001412"/>
    </source>
</evidence>
<evidence type="ECO:0000313" key="13">
    <source>
        <dbReference type="Proteomes" id="UP000292686"/>
    </source>
</evidence>
<dbReference type="Pfam" id="PF02449">
    <property type="entry name" value="Glyco_hydro_42"/>
    <property type="match status" value="1"/>
</dbReference>
<dbReference type="SUPFAM" id="SSF51445">
    <property type="entry name" value="(Trans)glycosidases"/>
    <property type="match status" value="1"/>
</dbReference>
<dbReference type="InterPro" id="IPR013529">
    <property type="entry name" value="Glyco_hydro_42_N"/>
</dbReference>
<evidence type="ECO:0000259" key="9">
    <source>
        <dbReference type="Pfam" id="PF02449"/>
    </source>
</evidence>
<comment type="similarity">
    <text evidence="2 6">Belongs to the glycosyl hydrolase 42 family.</text>
</comment>
<dbReference type="PANTHER" id="PTHR36447">
    <property type="entry name" value="BETA-GALACTOSIDASE GANA"/>
    <property type="match status" value="1"/>
</dbReference>
<dbReference type="Gene3D" id="3.20.20.80">
    <property type="entry name" value="Glycosidases"/>
    <property type="match status" value="1"/>
</dbReference>
<reference evidence="12 13" key="1">
    <citation type="submission" date="2019-01" db="EMBL/GenBank/DDBJ databases">
        <title>Agromyces.</title>
        <authorList>
            <person name="Li J."/>
        </authorList>
    </citation>
    <scope>NUCLEOTIDE SEQUENCE [LARGE SCALE GENOMIC DNA]</scope>
    <source>
        <strain evidence="12 13">DSM 23870</strain>
    </source>
</reference>
<dbReference type="Proteomes" id="UP000292686">
    <property type="component" value="Unassembled WGS sequence"/>
</dbReference>
<dbReference type="PANTHER" id="PTHR36447:SF1">
    <property type="entry name" value="BETA-GALACTOSIDASE GANA"/>
    <property type="match status" value="1"/>
</dbReference>
<evidence type="ECO:0000313" key="11">
    <source>
        <dbReference type="EMBL" id="NYD67105.1"/>
    </source>
</evidence>
<reference evidence="11 14" key="2">
    <citation type="submission" date="2020-07" db="EMBL/GenBank/DDBJ databases">
        <title>Sequencing the genomes of 1000 actinobacteria strains.</title>
        <authorList>
            <person name="Klenk H.-P."/>
        </authorList>
    </citation>
    <scope>NUCLEOTIDE SEQUENCE [LARGE SCALE GENOMIC DNA]</scope>
    <source>
        <strain evidence="11 14">DSM 23870</strain>
    </source>
</reference>
<dbReference type="InterPro" id="IPR003476">
    <property type="entry name" value="Glyco_hydro_42"/>
</dbReference>
<keyword evidence="4 6" id="KW-0378">Hydrolase</keyword>
<proteinExistence type="inferred from homology"/>
<comment type="catalytic activity">
    <reaction evidence="1 6">
        <text>Hydrolysis of terminal non-reducing beta-D-galactose residues in beta-D-galactosides.</text>
        <dbReference type="EC" id="3.2.1.23"/>
    </reaction>
</comment>
<feature type="binding site" evidence="8">
    <location>
        <position position="148"/>
    </location>
    <ligand>
        <name>substrate</name>
    </ligand>
</feature>